<sequence length="38" mass="4263">MTKEVCCTGTKNFFSSPHRSHDVAKFSCFFSEKSLTAC</sequence>
<gene>
    <name evidence="1" type="ORF">PRUPE_3G156100</name>
</gene>
<keyword evidence="2" id="KW-1185">Reference proteome</keyword>
<evidence type="ECO:0000313" key="2">
    <source>
        <dbReference type="Proteomes" id="UP000006882"/>
    </source>
</evidence>
<proteinExistence type="predicted"/>
<reference evidence="1 2" key="1">
    <citation type="journal article" date="2013" name="Nat. Genet.">
        <title>The high-quality draft genome of peach (Prunus persica) identifies unique patterns of genetic diversity, domestication and genome evolution.</title>
        <authorList>
            <consortium name="International Peach Genome Initiative"/>
            <person name="Verde I."/>
            <person name="Abbott A.G."/>
            <person name="Scalabrin S."/>
            <person name="Jung S."/>
            <person name="Shu S."/>
            <person name="Marroni F."/>
            <person name="Zhebentyayeva T."/>
            <person name="Dettori M.T."/>
            <person name="Grimwood J."/>
            <person name="Cattonaro F."/>
            <person name="Zuccolo A."/>
            <person name="Rossini L."/>
            <person name="Jenkins J."/>
            <person name="Vendramin E."/>
            <person name="Meisel L.A."/>
            <person name="Decroocq V."/>
            <person name="Sosinski B."/>
            <person name="Prochnik S."/>
            <person name="Mitros T."/>
            <person name="Policriti A."/>
            <person name="Cipriani G."/>
            <person name="Dondini L."/>
            <person name="Ficklin S."/>
            <person name="Goodstein D.M."/>
            <person name="Xuan P."/>
            <person name="Del Fabbro C."/>
            <person name="Aramini V."/>
            <person name="Copetti D."/>
            <person name="Gonzalez S."/>
            <person name="Horner D.S."/>
            <person name="Falchi R."/>
            <person name="Lucas S."/>
            <person name="Mica E."/>
            <person name="Maldonado J."/>
            <person name="Lazzari B."/>
            <person name="Bielenberg D."/>
            <person name="Pirona R."/>
            <person name="Miculan M."/>
            <person name="Barakat A."/>
            <person name="Testolin R."/>
            <person name="Stella A."/>
            <person name="Tartarini S."/>
            <person name="Tonutti P."/>
            <person name="Arus P."/>
            <person name="Orellana A."/>
            <person name="Wells C."/>
            <person name="Main D."/>
            <person name="Vizzotto G."/>
            <person name="Silva H."/>
            <person name="Salamini F."/>
            <person name="Schmutz J."/>
            <person name="Morgante M."/>
            <person name="Rokhsar D.S."/>
        </authorList>
    </citation>
    <scope>NUCLEOTIDE SEQUENCE [LARGE SCALE GENOMIC DNA]</scope>
    <source>
        <strain evidence="2">cv. Nemared</strain>
    </source>
</reference>
<evidence type="ECO:0000313" key="1">
    <source>
        <dbReference type="EMBL" id="ONI17388.1"/>
    </source>
</evidence>
<dbReference type="Gramene" id="ONI17388">
    <property type="protein sequence ID" value="ONI17388"/>
    <property type="gene ID" value="PRUPE_3G156100"/>
</dbReference>
<name>A0A251Q0V0_PRUPE</name>
<dbReference type="AlphaFoldDB" id="A0A251Q0V0"/>
<accession>A0A251Q0V0</accession>
<dbReference type="EMBL" id="CM007653">
    <property type="protein sequence ID" value="ONI17388.1"/>
    <property type="molecule type" value="Genomic_DNA"/>
</dbReference>
<organism evidence="1 2">
    <name type="scientific">Prunus persica</name>
    <name type="common">Peach</name>
    <name type="synonym">Amygdalus persica</name>
    <dbReference type="NCBI Taxonomy" id="3760"/>
    <lineage>
        <taxon>Eukaryota</taxon>
        <taxon>Viridiplantae</taxon>
        <taxon>Streptophyta</taxon>
        <taxon>Embryophyta</taxon>
        <taxon>Tracheophyta</taxon>
        <taxon>Spermatophyta</taxon>
        <taxon>Magnoliopsida</taxon>
        <taxon>eudicotyledons</taxon>
        <taxon>Gunneridae</taxon>
        <taxon>Pentapetalae</taxon>
        <taxon>rosids</taxon>
        <taxon>fabids</taxon>
        <taxon>Rosales</taxon>
        <taxon>Rosaceae</taxon>
        <taxon>Amygdaloideae</taxon>
        <taxon>Amygdaleae</taxon>
        <taxon>Prunus</taxon>
    </lineage>
</organism>
<protein>
    <submittedName>
        <fullName evidence="1">Uncharacterized protein</fullName>
    </submittedName>
</protein>
<dbReference type="Proteomes" id="UP000006882">
    <property type="component" value="Chromosome G3"/>
</dbReference>